<gene>
    <name evidence="2" type="ORF">LUZ62_048483</name>
</gene>
<dbReference type="CDD" id="cd09917">
    <property type="entry name" value="F-box_SF"/>
    <property type="match status" value="1"/>
</dbReference>
<dbReference type="Gene3D" id="1.20.1280.50">
    <property type="match status" value="1"/>
</dbReference>
<reference evidence="2" key="1">
    <citation type="submission" date="2022-08" db="EMBL/GenBank/DDBJ databases">
        <authorList>
            <person name="Marques A."/>
        </authorList>
    </citation>
    <scope>NUCLEOTIDE SEQUENCE</scope>
    <source>
        <strain evidence="2">RhyPub2mFocal</strain>
        <tissue evidence="2">Leaves</tissue>
    </source>
</reference>
<evidence type="ECO:0000313" key="2">
    <source>
        <dbReference type="EMBL" id="KAJ4797237.1"/>
    </source>
</evidence>
<dbReference type="Proteomes" id="UP001140206">
    <property type="component" value="Chromosome 2"/>
</dbReference>
<dbReference type="PANTHER" id="PTHR44586">
    <property type="entry name" value="F-BOX DOMAIN CONTAINING PROTEIN, EXPRESSED"/>
    <property type="match status" value="1"/>
</dbReference>
<evidence type="ECO:0000313" key="3">
    <source>
        <dbReference type="Proteomes" id="UP001140206"/>
    </source>
</evidence>
<comment type="caution">
    <text evidence="2">The sequence shown here is derived from an EMBL/GenBank/DDBJ whole genome shotgun (WGS) entry which is preliminary data.</text>
</comment>
<dbReference type="InterPro" id="IPR036047">
    <property type="entry name" value="F-box-like_dom_sf"/>
</dbReference>
<dbReference type="SUPFAM" id="SSF81383">
    <property type="entry name" value="F-box domain"/>
    <property type="match status" value="1"/>
</dbReference>
<dbReference type="InterPro" id="IPR005174">
    <property type="entry name" value="KIB1-4_b-propeller"/>
</dbReference>
<feature type="domain" description="KIB1-4 beta-propeller" evidence="1">
    <location>
        <begin position="65"/>
        <end position="346"/>
    </location>
</feature>
<organism evidence="2 3">
    <name type="scientific">Rhynchospora pubera</name>
    <dbReference type="NCBI Taxonomy" id="906938"/>
    <lineage>
        <taxon>Eukaryota</taxon>
        <taxon>Viridiplantae</taxon>
        <taxon>Streptophyta</taxon>
        <taxon>Embryophyta</taxon>
        <taxon>Tracheophyta</taxon>
        <taxon>Spermatophyta</taxon>
        <taxon>Magnoliopsida</taxon>
        <taxon>Liliopsida</taxon>
        <taxon>Poales</taxon>
        <taxon>Cyperaceae</taxon>
        <taxon>Cyperoideae</taxon>
        <taxon>Rhynchosporeae</taxon>
        <taxon>Rhynchospora</taxon>
    </lineage>
</organism>
<sequence>MANWSELSNDILEYLSSFLPLPDYHRFGAVCQNWWSVAKQKHSRPANQLPWLVMGDDYATQKRIFFDLLENKHYCIGIPELRGQYLCGSFYGWLFTIDIQLNARLLNPFTGKQYNLPHLPAYNEYFKTHAYLIEPTETCTATFAVMQMELVWKATVDYDPSDRSDFKVVIVYGEYKRLAFWRPGDLRWNLIKGVCSYIDDVLFSDGKLYAVTSLPDNILCVVDDWSDPKLTEVNISIPKDPDIICVSYLVDLRGELLLVQRFRECNIVDERHHTTIDIQVQKIDVDEGVSVTCKHIEGYAFFLGVNLPVIIDPSKFPSCRKNAIYFTDTSYVQNAEKYGRDDLWIYDLDTCKLSRYYPPHIYIPDVAAPIWFNPNPW</sequence>
<accession>A0AAV8G3Z4</accession>
<dbReference type="PANTHER" id="PTHR44586:SF10">
    <property type="entry name" value="DUF295 DOMAIN-CONTAINING PROTEIN"/>
    <property type="match status" value="1"/>
</dbReference>
<dbReference type="EMBL" id="JAMFTS010000002">
    <property type="protein sequence ID" value="KAJ4797237.1"/>
    <property type="molecule type" value="Genomic_DNA"/>
</dbReference>
<name>A0AAV8G3Z4_9POAL</name>
<protein>
    <submittedName>
        <fullName evidence="2">F-box family protein</fullName>
    </submittedName>
</protein>
<dbReference type="Pfam" id="PF03478">
    <property type="entry name" value="Beta-prop_KIB1-4"/>
    <property type="match status" value="1"/>
</dbReference>
<dbReference type="AlphaFoldDB" id="A0AAV8G3Z4"/>
<proteinExistence type="predicted"/>
<keyword evidence="3" id="KW-1185">Reference proteome</keyword>
<evidence type="ECO:0000259" key="1">
    <source>
        <dbReference type="Pfam" id="PF03478"/>
    </source>
</evidence>